<keyword evidence="5" id="KW-1185">Reference proteome</keyword>
<reference evidence="4 5" key="1">
    <citation type="submission" date="2019-03" db="EMBL/GenBank/DDBJ databases">
        <title>Genomic Encyclopedia of Type Strains, Phase IV (KMG-V): Genome sequencing to study the core and pangenomes of soil and plant-associated prokaryotes.</title>
        <authorList>
            <person name="Whitman W."/>
        </authorList>
    </citation>
    <scope>NUCLEOTIDE SEQUENCE [LARGE SCALE GENOMIC DNA]</scope>
    <source>
        <strain evidence="2 5">Gr42</strain>
        <strain evidence="3 4">IE4868</strain>
    </source>
</reference>
<dbReference type="Proteomes" id="UP000295507">
    <property type="component" value="Unassembled WGS sequence"/>
</dbReference>
<feature type="compositionally biased region" description="Basic residues" evidence="1">
    <location>
        <begin position="33"/>
        <end position="42"/>
    </location>
</feature>
<sequence>MRPRPGWKSSRPVTGQIEAAKKPAPYSRYVIQPKRKTKTKAI</sequence>
<accession>A0A4R3RW12</accession>
<evidence type="ECO:0000256" key="1">
    <source>
        <dbReference type="SAM" id="MobiDB-lite"/>
    </source>
</evidence>
<dbReference type="EMBL" id="SMBJ01000006">
    <property type="protein sequence ID" value="TCU24626.1"/>
    <property type="molecule type" value="Genomic_DNA"/>
</dbReference>
<dbReference type="Proteomes" id="UP000295547">
    <property type="component" value="Unassembled WGS sequence"/>
</dbReference>
<dbReference type="AlphaFoldDB" id="A0A4R3RW12"/>
<proteinExistence type="predicted"/>
<evidence type="ECO:0000313" key="4">
    <source>
        <dbReference type="Proteomes" id="UP000295507"/>
    </source>
</evidence>
<organism evidence="3 4">
    <name type="scientific">Rhizobium azibense</name>
    <dbReference type="NCBI Taxonomy" id="1136135"/>
    <lineage>
        <taxon>Bacteria</taxon>
        <taxon>Pseudomonadati</taxon>
        <taxon>Pseudomonadota</taxon>
        <taxon>Alphaproteobacteria</taxon>
        <taxon>Hyphomicrobiales</taxon>
        <taxon>Rhizobiaceae</taxon>
        <taxon>Rhizobium/Agrobacterium group</taxon>
        <taxon>Rhizobium</taxon>
    </lineage>
</organism>
<comment type="caution">
    <text evidence="3">The sequence shown here is derived from an EMBL/GenBank/DDBJ whole genome shotgun (WGS) entry which is preliminary data.</text>
</comment>
<name>A0A4R3RW12_9HYPH</name>
<evidence type="ECO:0000313" key="2">
    <source>
        <dbReference type="EMBL" id="TCU24626.1"/>
    </source>
</evidence>
<evidence type="ECO:0000313" key="5">
    <source>
        <dbReference type="Proteomes" id="UP000295547"/>
    </source>
</evidence>
<gene>
    <name evidence="3" type="ORF">EV129_103221</name>
    <name evidence="2" type="ORF">EV130_106219</name>
</gene>
<evidence type="ECO:0000313" key="3">
    <source>
        <dbReference type="EMBL" id="TCU39374.1"/>
    </source>
</evidence>
<feature type="region of interest" description="Disordered" evidence="1">
    <location>
        <begin position="1"/>
        <end position="42"/>
    </location>
</feature>
<protein>
    <submittedName>
        <fullName evidence="3">Uncharacterized protein</fullName>
    </submittedName>
</protein>
<dbReference type="EMBL" id="SMBK01000003">
    <property type="protein sequence ID" value="TCU39374.1"/>
    <property type="molecule type" value="Genomic_DNA"/>
</dbReference>